<protein>
    <submittedName>
        <fullName evidence="2">Uncharacterized protein</fullName>
    </submittedName>
</protein>
<reference evidence="2 3" key="1">
    <citation type="submission" date="2020-07" db="EMBL/GenBank/DDBJ databases">
        <title>Sequencing the genomes of 1000 actinobacteria strains.</title>
        <authorList>
            <person name="Klenk H.-P."/>
        </authorList>
    </citation>
    <scope>NUCLEOTIDE SEQUENCE [LARGE SCALE GENOMIC DNA]</scope>
    <source>
        <strain evidence="2 3">DSM 26341</strain>
    </source>
</reference>
<keyword evidence="3" id="KW-1185">Reference proteome</keyword>
<feature type="compositionally biased region" description="Basic and acidic residues" evidence="1">
    <location>
        <begin position="119"/>
        <end position="131"/>
    </location>
</feature>
<evidence type="ECO:0000256" key="1">
    <source>
        <dbReference type="SAM" id="MobiDB-lite"/>
    </source>
</evidence>
<gene>
    <name evidence="2" type="ORF">BJY26_000386</name>
</gene>
<dbReference type="RefSeq" id="WP_237248829.1">
    <property type="nucleotide sequence ID" value="NZ_JAJTWV010000012.1"/>
</dbReference>
<sequence length="206" mass="22523">MRALPIIRQTVGQAFAVVLEDTRARRDARFTDTVVTIKDRVGDVARVSRRLAEDEELEALFIAGVNAAVDTGLKAKRRHLAKVISAAILDDARVDESALIVQTLRELDAPHFRALERIRREQDTEPEDRSGDAPPGGRPSPHQHVVDTVEQESEPVISALVRAGTLRQVTGGLVFGIGGNLVVTGLTEFGRTLLDNVLAEDTKHQL</sequence>
<comment type="caution">
    <text evidence="2">The sequence shown here is derived from an EMBL/GenBank/DDBJ whole genome shotgun (WGS) entry which is preliminary data.</text>
</comment>
<accession>A0A7Z0A9Z3</accession>
<dbReference type="AlphaFoldDB" id="A0A7Z0A9Z3"/>
<name>A0A7Z0A9Z3_9MICO</name>
<organism evidence="2 3">
    <name type="scientific">Spelaeicoccus albus</name>
    <dbReference type="NCBI Taxonomy" id="1280376"/>
    <lineage>
        <taxon>Bacteria</taxon>
        <taxon>Bacillati</taxon>
        <taxon>Actinomycetota</taxon>
        <taxon>Actinomycetes</taxon>
        <taxon>Micrococcales</taxon>
        <taxon>Brevibacteriaceae</taxon>
        <taxon>Spelaeicoccus</taxon>
    </lineage>
</organism>
<dbReference type="Proteomes" id="UP000539111">
    <property type="component" value="Unassembled WGS sequence"/>
</dbReference>
<evidence type="ECO:0000313" key="3">
    <source>
        <dbReference type="Proteomes" id="UP000539111"/>
    </source>
</evidence>
<proteinExistence type="predicted"/>
<feature type="region of interest" description="Disordered" evidence="1">
    <location>
        <begin position="119"/>
        <end position="144"/>
    </location>
</feature>
<dbReference type="EMBL" id="JACBZP010000001">
    <property type="protein sequence ID" value="NYI66080.1"/>
    <property type="molecule type" value="Genomic_DNA"/>
</dbReference>
<evidence type="ECO:0000313" key="2">
    <source>
        <dbReference type="EMBL" id="NYI66080.1"/>
    </source>
</evidence>